<dbReference type="AlphaFoldDB" id="A0A0L6U7M5"/>
<proteinExistence type="predicted"/>
<reference evidence="1 2" key="1">
    <citation type="submission" date="2015-08" db="EMBL/GenBank/DDBJ databases">
        <title>Next Generation Sequencing and Analysis of the Genome of Puccinia sorghi L Schw, the Causal Agent of Maize Common Rust.</title>
        <authorList>
            <person name="Rochi L."/>
            <person name="Burguener G."/>
            <person name="Darino M."/>
            <person name="Turjanski A."/>
            <person name="Kreff E."/>
            <person name="Dieguez M.J."/>
            <person name="Sacco F."/>
        </authorList>
    </citation>
    <scope>NUCLEOTIDE SEQUENCE [LARGE SCALE GENOMIC DNA]</scope>
    <source>
        <strain evidence="1 2">RO10H11247</strain>
    </source>
</reference>
<organism evidence="1 2">
    <name type="scientific">Puccinia sorghi</name>
    <dbReference type="NCBI Taxonomy" id="27349"/>
    <lineage>
        <taxon>Eukaryota</taxon>
        <taxon>Fungi</taxon>
        <taxon>Dikarya</taxon>
        <taxon>Basidiomycota</taxon>
        <taxon>Pucciniomycotina</taxon>
        <taxon>Pucciniomycetes</taxon>
        <taxon>Pucciniales</taxon>
        <taxon>Pucciniaceae</taxon>
        <taxon>Puccinia</taxon>
    </lineage>
</organism>
<keyword evidence="2" id="KW-1185">Reference proteome</keyword>
<dbReference type="EMBL" id="LAVV01014693">
    <property type="protein sequence ID" value="KNZ44523.1"/>
    <property type="molecule type" value="Genomic_DNA"/>
</dbReference>
<dbReference type="Proteomes" id="UP000037035">
    <property type="component" value="Unassembled WGS sequence"/>
</dbReference>
<gene>
    <name evidence="1" type="ORF">VP01_907g6</name>
</gene>
<sequence>MGRRINSSVGFTIHLGEKKLFSELQLLTWDPFMTLILLNYEDTNILLETHLNVPSVPSLGLIVSPYNSSQMFFQNSILEDEAETIYLYSSSYPQSFTSVEFLGC</sequence>
<name>A0A0L6U7M5_9BASI</name>
<dbReference type="VEuPathDB" id="FungiDB:VP01_907g6"/>
<comment type="caution">
    <text evidence="1">The sequence shown here is derived from an EMBL/GenBank/DDBJ whole genome shotgun (WGS) entry which is preliminary data.</text>
</comment>
<evidence type="ECO:0000313" key="1">
    <source>
        <dbReference type="EMBL" id="KNZ44523.1"/>
    </source>
</evidence>
<accession>A0A0L6U7M5</accession>
<protein>
    <submittedName>
        <fullName evidence="1">Uncharacterized protein</fullName>
    </submittedName>
</protein>
<evidence type="ECO:0000313" key="2">
    <source>
        <dbReference type="Proteomes" id="UP000037035"/>
    </source>
</evidence>